<comment type="caution">
    <text evidence="3">The sequence shown here is derived from an EMBL/GenBank/DDBJ whole genome shotgun (WGS) entry which is preliminary data.</text>
</comment>
<dbReference type="PANTHER" id="PTHR24091:SF0">
    <property type="entry name" value="LYMPHOCYTE TRANSMEMBRANE ADAPTER 1"/>
    <property type="match status" value="1"/>
</dbReference>
<feature type="compositionally biased region" description="Polar residues" evidence="1">
    <location>
        <begin position="306"/>
        <end position="320"/>
    </location>
</feature>
<dbReference type="GO" id="GO:0050868">
    <property type="term" value="P:negative regulation of T cell activation"/>
    <property type="evidence" value="ECO:0007669"/>
    <property type="project" value="TreeGrafter"/>
</dbReference>
<dbReference type="Proteomes" id="UP000558488">
    <property type="component" value="Unassembled WGS sequence"/>
</dbReference>
<keyword evidence="2" id="KW-1133">Transmembrane helix</keyword>
<dbReference type="GO" id="GO:0005886">
    <property type="term" value="C:plasma membrane"/>
    <property type="evidence" value="ECO:0007669"/>
    <property type="project" value="TreeGrafter"/>
</dbReference>
<evidence type="ECO:0000313" key="3">
    <source>
        <dbReference type="EMBL" id="KAF6316147.1"/>
    </source>
</evidence>
<evidence type="ECO:0000256" key="1">
    <source>
        <dbReference type="SAM" id="MobiDB-lite"/>
    </source>
</evidence>
<feature type="region of interest" description="Disordered" evidence="1">
    <location>
        <begin position="299"/>
        <end position="329"/>
    </location>
</feature>
<keyword evidence="2" id="KW-0472">Membrane</keyword>
<dbReference type="OrthoDB" id="9449526at2759"/>
<evidence type="ECO:0000313" key="4">
    <source>
        <dbReference type="Proteomes" id="UP000558488"/>
    </source>
</evidence>
<organism evidence="3 4">
    <name type="scientific">Pipistrellus kuhlii</name>
    <name type="common">Kuhl's pipistrelle</name>
    <dbReference type="NCBI Taxonomy" id="59472"/>
    <lineage>
        <taxon>Eukaryota</taxon>
        <taxon>Metazoa</taxon>
        <taxon>Chordata</taxon>
        <taxon>Craniata</taxon>
        <taxon>Vertebrata</taxon>
        <taxon>Euteleostomi</taxon>
        <taxon>Mammalia</taxon>
        <taxon>Eutheria</taxon>
        <taxon>Laurasiatheria</taxon>
        <taxon>Chiroptera</taxon>
        <taxon>Yangochiroptera</taxon>
        <taxon>Vespertilionidae</taxon>
        <taxon>Pipistrellus</taxon>
    </lineage>
</organism>
<reference evidence="3 4" key="1">
    <citation type="journal article" date="2020" name="Nature">
        <title>Six reference-quality genomes reveal evolution of bat adaptations.</title>
        <authorList>
            <person name="Jebb D."/>
            <person name="Huang Z."/>
            <person name="Pippel M."/>
            <person name="Hughes G.M."/>
            <person name="Lavrichenko K."/>
            <person name="Devanna P."/>
            <person name="Winkler S."/>
            <person name="Jermiin L.S."/>
            <person name="Skirmuntt E.C."/>
            <person name="Katzourakis A."/>
            <person name="Burkitt-Gray L."/>
            <person name="Ray D.A."/>
            <person name="Sullivan K.A.M."/>
            <person name="Roscito J.G."/>
            <person name="Kirilenko B.M."/>
            <person name="Davalos L.M."/>
            <person name="Corthals A.P."/>
            <person name="Power M.L."/>
            <person name="Jones G."/>
            <person name="Ransome R.D."/>
            <person name="Dechmann D.K.N."/>
            <person name="Locatelli A.G."/>
            <person name="Puechmaille S.J."/>
            <person name="Fedrigo O."/>
            <person name="Jarvis E.D."/>
            <person name="Hiller M."/>
            <person name="Vernes S.C."/>
            <person name="Myers E.W."/>
            <person name="Teeling E.C."/>
        </authorList>
    </citation>
    <scope>NUCLEOTIDE SEQUENCE [LARGE SCALE GENOMIC DNA]</scope>
    <source>
        <strain evidence="3">MPipKuh1</strain>
        <tissue evidence="3">Flight muscle</tissue>
    </source>
</reference>
<name>A0A7J7UTA8_PIPKU</name>
<dbReference type="AlphaFoldDB" id="A0A7J7UTA8"/>
<sequence length="402" mass="43800">MDVITPALSEPLSELGGGTSEPSVTLQVTLSRLDRDKDQSSSIFAGVAGLLAILLVIAVLCILWNWRARKKRRVPYLRVTTVPLLTLPQSRQRAKNIYDLVPRRQGVLGRHQSRSFRVFSIESLLSRNSDSPPSAHVTSWAGHALQVHGAQAHSVGIYDNTAGPRMYENLTPSVHSVNVRAAGDHPSISSEDSRDYVNVPPAAEIDERLASTHHPPGHRFVLPGAQELGFTEERDEGCAHANDYAWFLPPGTESNDPLRDEEGSSQTSNDYVNTAELDLGATQGTQPWMPSRCCRDYENVLPADPNRSQQSVGEGTASHTNHVEGRAGGIETPVHLVMPSGRFLASGDYGTYQPSAQSESRQMERGGEMSNEGSNDDDVVLAATSGGSDAEQEQDTWLFLRN</sequence>
<keyword evidence="2 3" id="KW-0812">Transmembrane</keyword>
<dbReference type="Pfam" id="PF15681">
    <property type="entry name" value="LAX"/>
    <property type="match status" value="1"/>
</dbReference>
<dbReference type="PANTHER" id="PTHR24091">
    <property type="entry name" value="LYMPHOCYTE TRANSMEMBRANE ADAPTER 1"/>
    <property type="match status" value="1"/>
</dbReference>
<dbReference type="GO" id="GO:0035556">
    <property type="term" value="P:intracellular signal transduction"/>
    <property type="evidence" value="ECO:0007669"/>
    <property type="project" value="TreeGrafter"/>
</dbReference>
<dbReference type="InterPro" id="IPR031393">
    <property type="entry name" value="LAX"/>
</dbReference>
<proteinExistence type="predicted"/>
<feature type="transmembrane region" description="Helical" evidence="2">
    <location>
        <begin position="43"/>
        <end position="66"/>
    </location>
</feature>
<keyword evidence="4" id="KW-1185">Reference proteome</keyword>
<gene>
    <name evidence="3" type="ORF">mPipKuh1_007460</name>
</gene>
<protein>
    <submittedName>
        <fullName evidence="3">Lymphocyte transmembrane adaptor 1</fullName>
    </submittedName>
</protein>
<dbReference type="GO" id="GO:0006955">
    <property type="term" value="P:immune response"/>
    <property type="evidence" value="ECO:0007669"/>
    <property type="project" value="InterPro"/>
</dbReference>
<feature type="region of interest" description="Disordered" evidence="1">
    <location>
        <begin position="347"/>
        <end position="402"/>
    </location>
</feature>
<feature type="region of interest" description="Disordered" evidence="1">
    <location>
        <begin position="248"/>
        <end position="268"/>
    </location>
</feature>
<dbReference type="GO" id="GO:0050851">
    <property type="term" value="P:antigen receptor-mediated signaling pathway"/>
    <property type="evidence" value="ECO:0007669"/>
    <property type="project" value="TreeGrafter"/>
</dbReference>
<evidence type="ECO:0000256" key="2">
    <source>
        <dbReference type="SAM" id="Phobius"/>
    </source>
</evidence>
<accession>A0A7J7UTA8</accession>
<dbReference type="GO" id="GO:0046649">
    <property type="term" value="P:lymphocyte activation"/>
    <property type="evidence" value="ECO:0007669"/>
    <property type="project" value="TreeGrafter"/>
</dbReference>
<dbReference type="EMBL" id="JACAGB010000018">
    <property type="protein sequence ID" value="KAF6316147.1"/>
    <property type="molecule type" value="Genomic_DNA"/>
</dbReference>